<dbReference type="RefSeq" id="XP_049147350.1">
    <property type="nucleotide sequence ID" value="XM_049290205.1"/>
</dbReference>
<sequence>MSVCLMPPQNIQSAKTLPADPTRIRPLLSMHRSDMARKMLRTMIAASTSGTLVESLFLTPYFPASYHRLSSSKSARKMVQSSWDIDPCRWLIDGDQGSQT</sequence>
<dbReference type="KEGG" id="clup:CLUP02_11237"/>
<protein>
    <submittedName>
        <fullName evidence="1">Uncharacterized protein</fullName>
    </submittedName>
</protein>
<dbReference type="AlphaFoldDB" id="A0A9Q8SY90"/>
<evidence type="ECO:0000313" key="1">
    <source>
        <dbReference type="EMBL" id="UQC85738.1"/>
    </source>
</evidence>
<dbReference type="Proteomes" id="UP000830671">
    <property type="component" value="Chromosome 5"/>
</dbReference>
<reference evidence="1" key="1">
    <citation type="journal article" date="2021" name="Mol. Plant Microbe Interact.">
        <title>Complete Genome Sequence of the Plant-Pathogenic Fungus Colletotrichum lupini.</title>
        <authorList>
            <person name="Baroncelli R."/>
            <person name="Pensec F."/>
            <person name="Da Lio D."/>
            <person name="Boufleur T."/>
            <person name="Vicente I."/>
            <person name="Sarrocco S."/>
            <person name="Picot A."/>
            <person name="Baraldi E."/>
            <person name="Sukno S."/>
            <person name="Thon M."/>
            <person name="Le Floch G."/>
        </authorList>
    </citation>
    <scope>NUCLEOTIDE SEQUENCE</scope>
    <source>
        <strain evidence="1">IMI 504893</strain>
    </source>
</reference>
<dbReference type="EMBL" id="CP019477">
    <property type="protein sequence ID" value="UQC85738.1"/>
    <property type="molecule type" value="Genomic_DNA"/>
</dbReference>
<name>A0A9Q8SY90_9PEZI</name>
<gene>
    <name evidence="1" type="ORF">CLUP02_11237</name>
</gene>
<keyword evidence="2" id="KW-1185">Reference proteome</keyword>
<evidence type="ECO:0000313" key="2">
    <source>
        <dbReference type="Proteomes" id="UP000830671"/>
    </source>
</evidence>
<dbReference type="GeneID" id="73345215"/>
<organism evidence="1 2">
    <name type="scientific">Colletotrichum lupini</name>
    <dbReference type="NCBI Taxonomy" id="145971"/>
    <lineage>
        <taxon>Eukaryota</taxon>
        <taxon>Fungi</taxon>
        <taxon>Dikarya</taxon>
        <taxon>Ascomycota</taxon>
        <taxon>Pezizomycotina</taxon>
        <taxon>Sordariomycetes</taxon>
        <taxon>Hypocreomycetidae</taxon>
        <taxon>Glomerellales</taxon>
        <taxon>Glomerellaceae</taxon>
        <taxon>Colletotrichum</taxon>
        <taxon>Colletotrichum acutatum species complex</taxon>
    </lineage>
</organism>
<proteinExistence type="predicted"/>
<accession>A0A9Q8SY90</accession>